<protein>
    <submittedName>
        <fullName evidence="1">Uncharacterized protein</fullName>
    </submittedName>
</protein>
<dbReference type="Proteomes" id="UP000068026">
    <property type="component" value="Chromosome"/>
</dbReference>
<evidence type="ECO:0000313" key="1">
    <source>
        <dbReference type="EMBL" id="AMJ40919.1"/>
    </source>
</evidence>
<evidence type="ECO:0000313" key="2">
    <source>
        <dbReference type="Proteomes" id="UP000068026"/>
    </source>
</evidence>
<accession>A0ABM5YA62</accession>
<dbReference type="RefSeq" id="WP_066049297.1">
    <property type="nucleotide sequence ID" value="NZ_CP014223.1"/>
</dbReference>
<gene>
    <name evidence="1" type="ORF">CPRO_13260</name>
</gene>
<keyword evidence="2" id="KW-1185">Reference proteome</keyword>
<dbReference type="EMBL" id="CP014223">
    <property type="protein sequence ID" value="AMJ40919.1"/>
    <property type="molecule type" value="Genomic_DNA"/>
</dbReference>
<name>A0ABM5YA62_ANAPI</name>
<reference evidence="1 2" key="1">
    <citation type="journal article" date="2016" name="Genome Announc.">
        <title>Complete Genome Sequence of the Amino Acid-Fermenting Clostridium propionicum X2 (DSM 1682).</title>
        <authorList>
            <person name="Poehlein A."/>
            <person name="Schlien K."/>
            <person name="Chowdhury N.P."/>
            <person name="Gottschalk G."/>
            <person name="Buckel W."/>
            <person name="Daniel R."/>
        </authorList>
    </citation>
    <scope>NUCLEOTIDE SEQUENCE [LARGE SCALE GENOMIC DNA]</scope>
    <source>
        <strain evidence="1 2">X2</strain>
    </source>
</reference>
<sequence length="129" mass="15346">MESIALKIVNNNGLRKLEKEIDQLKDSTERDVRERLLDAIWDKIYEYDAHILDYEYKQHIIELSKRGLEFVPVEKNPVVANWDEVFTSAVSEETKKHAKHYNDQYKWHLFSFDLLDALKLDAAREILIQ</sequence>
<proteinExistence type="predicted"/>
<organism evidence="1 2">
    <name type="scientific">Anaerotignum propionicum DSM 1682</name>
    <dbReference type="NCBI Taxonomy" id="991789"/>
    <lineage>
        <taxon>Bacteria</taxon>
        <taxon>Bacillati</taxon>
        <taxon>Bacillota</taxon>
        <taxon>Clostridia</taxon>
        <taxon>Lachnospirales</taxon>
        <taxon>Anaerotignaceae</taxon>
        <taxon>Anaerotignum</taxon>
    </lineage>
</organism>
<reference evidence="2" key="2">
    <citation type="submission" date="2016-01" db="EMBL/GenBank/DDBJ databases">
        <authorList>
            <person name="Poehlein A."/>
            <person name="Schlien K."/>
            <person name="Gottschalk G."/>
            <person name="Buckel W."/>
            <person name="Daniel R."/>
        </authorList>
    </citation>
    <scope>NUCLEOTIDE SEQUENCE [LARGE SCALE GENOMIC DNA]</scope>
    <source>
        <strain evidence="2">X2</strain>
    </source>
</reference>